<feature type="domain" description="C2H2-type" evidence="11">
    <location>
        <begin position="205"/>
        <end position="232"/>
    </location>
</feature>
<dbReference type="SMART" id="SM00355">
    <property type="entry name" value="ZnF_C2H2"/>
    <property type="match status" value="3"/>
</dbReference>
<feature type="compositionally biased region" description="Basic and acidic residues" evidence="10">
    <location>
        <begin position="240"/>
        <end position="259"/>
    </location>
</feature>
<dbReference type="Gene3D" id="3.30.160.60">
    <property type="entry name" value="Classic Zinc Finger"/>
    <property type="match status" value="1"/>
</dbReference>
<comment type="caution">
    <text evidence="12">The sequence shown here is derived from an EMBL/GenBank/DDBJ whole genome shotgun (WGS) entry which is preliminary data.</text>
</comment>
<dbReference type="GO" id="GO:0008270">
    <property type="term" value="F:zinc ion binding"/>
    <property type="evidence" value="ECO:0007669"/>
    <property type="project" value="UniProtKB-KW"/>
</dbReference>
<keyword evidence="2" id="KW-0479">Metal-binding</keyword>
<evidence type="ECO:0000256" key="6">
    <source>
        <dbReference type="ARBA" id="ARBA00023015"/>
    </source>
</evidence>
<dbReference type="SUPFAM" id="SSF57667">
    <property type="entry name" value="beta-beta-alpha zinc fingers"/>
    <property type="match status" value="1"/>
</dbReference>
<evidence type="ECO:0000256" key="9">
    <source>
        <dbReference type="PROSITE-ProRule" id="PRU00042"/>
    </source>
</evidence>
<feature type="region of interest" description="Disordered" evidence="10">
    <location>
        <begin position="124"/>
        <end position="150"/>
    </location>
</feature>
<dbReference type="PANTHER" id="PTHR15065">
    <property type="entry name" value="INSULINOMA-ASSOCIATED 1"/>
    <property type="match status" value="1"/>
</dbReference>
<keyword evidence="5" id="KW-0862">Zinc</keyword>
<dbReference type="Proteomes" id="UP000288216">
    <property type="component" value="Unassembled WGS sequence"/>
</dbReference>
<evidence type="ECO:0000256" key="7">
    <source>
        <dbReference type="ARBA" id="ARBA00023163"/>
    </source>
</evidence>
<dbReference type="FunFam" id="3.30.160.60:FF:001329">
    <property type="entry name" value="INSM transcriptional repressor 1"/>
    <property type="match status" value="1"/>
</dbReference>
<accession>A0A401QBZ3</accession>
<comment type="subcellular location">
    <subcellularLocation>
        <location evidence="1">Nucleus</location>
    </subcellularLocation>
</comment>
<name>A0A401QBZ3_SCYTO</name>
<evidence type="ECO:0000259" key="11">
    <source>
        <dbReference type="PROSITE" id="PS50157"/>
    </source>
</evidence>
<keyword evidence="6" id="KW-0805">Transcription regulation</keyword>
<evidence type="ECO:0000256" key="10">
    <source>
        <dbReference type="SAM" id="MobiDB-lite"/>
    </source>
</evidence>
<feature type="compositionally biased region" description="Low complexity" evidence="10">
    <location>
        <begin position="57"/>
        <end position="86"/>
    </location>
</feature>
<sequence>MPRGFLVKRTKRTALVSYRVRSAEEEWSFPEAAPSPWGQPASSAGYGMPSSPCARARSPNRPVSGRPGSPGRPVNSSSPVLAASFPSPSSLASSLGGAVFGALVPGEEARMGSDCAVIQAVKRQPPAAKAKADKRPRVERKSRRDELTTSPVLGLRITEELTECRQPKLGDQPLGEFICQLCKEGYPDALSLAQHQCSQIVRVEYRCPVCDKVFSCPANLASHCRWHKPRNPGAPQGPEAAKDSGRGRAKAERESDDPSARPCEYPALEEELFDCLLCGKKFRRQAYLRKHAATHRPSVLLPGSQRFLHRPSGQLAKAGVAAAVSFARPQSGLQLTCSGLSPVLGHPPPARS</sequence>
<dbReference type="InterPro" id="IPR013087">
    <property type="entry name" value="Znf_C2H2_type"/>
</dbReference>
<gene>
    <name evidence="12" type="ORF">scyTo_0023362</name>
</gene>
<dbReference type="GO" id="GO:0030182">
    <property type="term" value="P:neuron differentiation"/>
    <property type="evidence" value="ECO:0007669"/>
    <property type="project" value="TreeGrafter"/>
</dbReference>
<feature type="region of interest" description="Disordered" evidence="10">
    <location>
        <begin position="22"/>
        <end position="86"/>
    </location>
</feature>
<evidence type="ECO:0000256" key="5">
    <source>
        <dbReference type="ARBA" id="ARBA00022833"/>
    </source>
</evidence>
<reference evidence="12 13" key="1">
    <citation type="journal article" date="2018" name="Nat. Ecol. Evol.">
        <title>Shark genomes provide insights into elasmobranch evolution and the origin of vertebrates.</title>
        <authorList>
            <person name="Hara Y"/>
            <person name="Yamaguchi K"/>
            <person name="Onimaru K"/>
            <person name="Kadota M"/>
            <person name="Koyanagi M"/>
            <person name="Keeley SD"/>
            <person name="Tatsumi K"/>
            <person name="Tanaka K"/>
            <person name="Motone F"/>
            <person name="Kageyama Y"/>
            <person name="Nozu R"/>
            <person name="Adachi N"/>
            <person name="Nishimura O"/>
            <person name="Nakagawa R"/>
            <person name="Tanegashima C"/>
            <person name="Kiyatake I"/>
            <person name="Matsumoto R"/>
            <person name="Murakumo K"/>
            <person name="Nishida K"/>
            <person name="Terakita A"/>
            <person name="Kuratani S"/>
            <person name="Sato K"/>
            <person name="Hyodo S Kuraku.S."/>
        </authorList>
    </citation>
    <scope>NUCLEOTIDE SEQUENCE [LARGE SCALE GENOMIC DNA]</scope>
</reference>
<dbReference type="PANTHER" id="PTHR15065:SF4">
    <property type="entry name" value="LD18634P"/>
    <property type="match status" value="1"/>
</dbReference>
<evidence type="ECO:0000313" key="12">
    <source>
        <dbReference type="EMBL" id="GCB82893.1"/>
    </source>
</evidence>
<dbReference type="EMBL" id="BFAA01028706">
    <property type="protein sequence ID" value="GCB82893.1"/>
    <property type="molecule type" value="Genomic_DNA"/>
</dbReference>
<keyword evidence="7" id="KW-0804">Transcription</keyword>
<dbReference type="InterPro" id="IPR042972">
    <property type="entry name" value="INSM1/2"/>
</dbReference>
<keyword evidence="8" id="KW-0539">Nucleus</keyword>
<feature type="domain" description="C2H2-type" evidence="11">
    <location>
        <begin position="273"/>
        <end position="295"/>
    </location>
</feature>
<evidence type="ECO:0000256" key="3">
    <source>
        <dbReference type="ARBA" id="ARBA00022737"/>
    </source>
</evidence>
<organism evidence="12 13">
    <name type="scientific">Scyliorhinus torazame</name>
    <name type="common">Cloudy catshark</name>
    <name type="synonym">Catulus torazame</name>
    <dbReference type="NCBI Taxonomy" id="75743"/>
    <lineage>
        <taxon>Eukaryota</taxon>
        <taxon>Metazoa</taxon>
        <taxon>Chordata</taxon>
        <taxon>Craniata</taxon>
        <taxon>Vertebrata</taxon>
        <taxon>Chondrichthyes</taxon>
        <taxon>Elasmobranchii</taxon>
        <taxon>Galeomorphii</taxon>
        <taxon>Galeoidea</taxon>
        <taxon>Carcharhiniformes</taxon>
        <taxon>Scyliorhinidae</taxon>
        <taxon>Scyliorhinus</taxon>
    </lineage>
</organism>
<keyword evidence="4 9" id="KW-0863">Zinc-finger</keyword>
<dbReference type="GO" id="GO:0005634">
    <property type="term" value="C:nucleus"/>
    <property type="evidence" value="ECO:0007669"/>
    <property type="project" value="UniProtKB-SubCell"/>
</dbReference>
<dbReference type="PROSITE" id="PS00028">
    <property type="entry name" value="ZINC_FINGER_C2H2_1"/>
    <property type="match status" value="2"/>
</dbReference>
<dbReference type="Pfam" id="PF00096">
    <property type="entry name" value="zf-C2H2"/>
    <property type="match status" value="1"/>
</dbReference>
<dbReference type="STRING" id="75743.A0A401QBZ3"/>
<dbReference type="GO" id="GO:0010564">
    <property type="term" value="P:regulation of cell cycle process"/>
    <property type="evidence" value="ECO:0007669"/>
    <property type="project" value="TreeGrafter"/>
</dbReference>
<feature type="region of interest" description="Disordered" evidence="10">
    <location>
        <begin position="229"/>
        <end position="262"/>
    </location>
</feature>
<dbReference type="OMA" id="CRFCGDN"/>
<proteinExistence type="predicted"/>
<dbReference type="GO" id="GO:0017053">
    <property type="term" value="C:transcription repressor complex"/>
    <property type="evidence" value="ECO:0007669"/>
    <property type="project" value="TreeGrafter"/>
</dbReference>
<evidence type="ECO:0000256" key="1">
    <source>
        <dbReference type="ARBA" id="ARBA00004123"/>
    </source>
</evidence>
<dbReference type="GO" id="GO:0001227">
    <property type="term" value="F:DNA-binding transcription repressor activity, RNA polymerase II-specific"/>
    <property type="evidence" value="ECO:0007669"/>
    <property type="project" value="TreeGrafter"/>
</dbReference>
<keyword evidence="3" id="KW-0677">Repeat</keyword>
<evidence type="ECO:0000256" key="8">
    <source>
        <dbReference type="ARBA" id="ARBA00023242"/>
    </source>
</evidence>
<evidence type="ECO:0000313" key="13">
    <source>
        <dbReference type="Proteomes" id="UP000288216"/>
    </source>
</evidence>
<protein>
    <recommendedName>
        <fullName evidence="11">C2H2-type domain-containing protein</fullName>
    </recommendedName>
</protein>
<dbReference type="InterPro" id="IPR036236">
    <property type="entry name" value="Znf_C2H2_sf"/>
</dbReference>
<evidence type="ECO:0000256" key="4">
    <source>
        <dbReference type="ARBA" id="ARBA00022771"/>
    </source>
</evidence>
<dbReference type="OrthoDB" id="8953942at2759"/>
<dbReference type="AlphaFoldDB" id="A0A401QBZ3"/>
<dbReference type="PROSITE" id="PS50157">
    <property type="entry name" value="ZINC_FINGER_C2H2_2"/>
    <property type="match status" value="2"/>
</dbReference>
<evidence type="ECO:0000256" key="2">
    <source>
        <dbReference type="ARBA" id="ARBA00022723"/>
    </source>
</evidence>
<keyword evidence="13" id="KW-1185">Reference proteome</keyword>
<dbReference type="GO" id="GO:0000978">
    <property type="term" value="F:RNA polymerase II cis-regulatory region sequence-specific DNA binding"/>
    <property type="evidence" value="ECO:0007669"/>
    <property type="project" value="TreeGrafter"/>
</dbReference>
<dbReference type="Pfam" id="PF12874">
    <property type="entry name" value="zf-met"/>
    <property type="match status" value="1"/>
</dbReference>